<protein>
    <submittedName>
        <fullName evidence="3">Uncharacterized protein</fullName>
    </submittedName>
</protein>
<dbReference type="Gene3D" id="3.40.50.11350">
    <property type="match status" value="1"/>
</dbReference>
<dbReference type="AlphaFoldDB" id="A0A4Q2D4Z9"/>
<organism evidence="3 4">
    <name type="scientific">Candolleomyces aberdarensis</name>
    <dbReference type="NCBI Taxonomy" id="2316362"/>
    <lineage>
        <taxon>Eukaryota</taxon>
        <taxon>Fungi</taxon>
        <taxon>Dikarya</taxon>
        <taxon>Basidiomycota</taxon>
        <taxon>Agaricomycotina</taxon>
        <taxon>Agaricomycetes</taxon>
        <taxon>Agaricomycetidae</taxon>
        <taxon>Agaricales</taxon>
        <taxon>Agaricineae</taxon>
        <taxon>Psathyrellaceae</taxon>
        <taxon>Candolleomyces</taxon>
    </lineage>
</organism>
<dbReference type="OrthoDB" id="423313at2759"/>
<dbReference type="STRING" id="2316362.A0A4Q2D4Z9"/>
<dbReference type="InterPro" id="IPR036249">
    <property type="entry name" value="Thioredoxin-like_sf"/>
</dbReference>
<dbReference type="CDD" id="cd11296">
    <property type="entry name" value="O-FucT_like"/>
    <property type="match status" value="1"/>
</dbReference>
<evidence type="ECO:0000256" key="1">
    <source>
        <dbReference type="SAM" id="MobiDB-lite"/>
    </source>
</evidence>
<keyword evidence="2" id="KW-0812">Transmembrane</keyword>
<dbReference type="GO" id="GO:0005796">
    <property type="term" value="C:Golgi lumen"/>
    <property type="evidence" value="ECO:0007669"/>
    <property type="project" value="TreeGrafter"/>
</dbReference>
<gene>
    <name evidence="3" type="ORF">EST38_g11401</name>
</gene>
<dbReference type="PANTHER" id="PTHR45694:SF5">
    <property type="entry name" value="GLUTAREDOXIN 2"/>
    <property type="match status" value="1"/>
</dbReference>
<keyword evidence="2" id="KW-1133">Transmembrane helix</keyword>
<dbReference type="PANTHER" id="PTHR45694">
    <property type="entry name" value="GLUTAREDOXIN 2"/>
    <property type="match status" value="1"/>
</dbReference>
<evidence type="ECO:0000313" key="3">
    <source>
        <dbReference type="EMBL" id="RXW14450.1"/>
    </source>
</evidence>
<dbReference type="Gene3D" id="3.40.30.10">
    <property type="entry name" value="Glutaredoxin"/>
    <property type="match status" value="1"/>
</dbReference>
<feature type="region of interest" description="Disordered" evidence="1">
    <location>
        <begin position="471"/>
        <end position="508"/>
    </location>
</feature>
<keyword evidence="4" id="KW-1185">Reference proteome</keyword>
<sequence length="677" mass="76039">MAPLFGPRRSIPYLGCCFIVVVFCTLTLFSLYGRVAQKRAYAHLETRPDHNMNYENHVIDKDANSDMGHGQGAEIPPTIPPYDPSQFVLGNPTPRFRAREAGILPFGEIFNLTDLRATLHRPILEWKDVKSLSTSRSLTPYDPAEVDDIGCWSTMPEANPEPNRAENLVAHLGLDPTYTRVPARVRRDPNNHNDDHIVFAQLAALVYPRQPLEPTSNFPIMMSSRHGKDLHPDEQAVTCIDRMYYLTSGVEAFEWRFSWSPAWNNVGKHVKFNRDFVERSEGYLRRAFGLEEGEEVPPFIAIHARHGDFGRTCSLPGHCLSDLTKFVKRVKEVEERLLVKKGIVVQHYLVTSDETDPKFWDEAFDLGWRYFDHEKERTIERFGEWQTPLVDVVAHSLAAGFVGTDDSTFSLQLLSALHPRKARYRTTFVGLVFVVFLSTYIFLAHGSSLSPALALRRVDSPVANQLDVALESTENSRMNPDSDSPPPVVPPVRHDSSSFLSGKGRHRHRPPLQLDSAQELAAISSFIASLPQNVIPPTVDPSKPIDPQLVLDFDTRNPRAADEVRQLVEECWSRNPVFLYSKRYSPLSRELKTVLASMYLSPAPVIVDVDMRDDAEVLKPILGRLTSGSDLPILLVGGKVIGTTEEIKEMHKDGRLARAVSEAGAVVNGSKKKKGKK</sequence>
<feature type="transmembrane region" description="Helical" evidence="2">
    <location>
        <begin position="424"/>
        <end position="443"/>
    </location>
</feature>
<reference evidence="3 4" key="1">
    <citation type="submission" date="2019-01" db="EMBL/GenBank/DDBJ databases">
        <title>Draft genome sequence of Psathyrella aberdarensis IHI B618.</title>
        <authorList>
            <person name="Buettner E."/>
            <person name="Kellner H."/>
        </authorList>
    </citation>
    <scope>NUCLEOTIDE SEQUENCE [LARGE SCALE GENOMIC DNA]</scope>
    <source>
        <strain evidence="3 4">IHI B618</strain>
    </source>
</reference>
<dbReference type="GO" id="GO:0034599">
    <property type="term" value="P:cellular response to oxidative stress"/>
    <property type="evidence" value="ECO:0007669"/>
    <property type="project" value="TreeGrafter"/>
</dbReference>
<dbReference type="PROSITE" id="PS51354">
    <property type="entry name" value="GLUTAREDOXIN_2"/>
    <property type="match status" value="1"/>
</dbReference>
<comment type="caution">
    <text evidence="3">The sequence shown here is derived from an EMBL/GenBank/DDBJ whole genome shotgun (WGS) entry which is preliminary data.</text>
</comment>
<evidence type="ECO:0000256" key="2">
    <source>
        <dbReference type="SAM" id="Phobius"/>
    </source>
</evidence>
<evidence type="ECO:0000313" key="4">
    <source>
        <dbReference type="Proteomes" id="UP000290288"/>
    </source>
</evidence>
<proteinExistence type="predicted"/>
<name>A0A4Q2D4Z9_9AGAR</name>
<dbReference type="GO" id="GO:0015038">
    <property type="term" value="F:glutathione disulfide oxidoreductase activity"/>
    <property type="evidence" value="ECO:0007669"/>
    <property type="project" value="TreeGrafter"/>
</dbReference>
<keyword evidence="2" id="KW-0472">Membrane</keyword>
<dbReference type="EMBL" id="SDEE01000700">
    <property type="protein sequence ID" value="RXW14450.1"/>
    <property type="molecule type" value="Genomic_DNA"/>
</dbReference>
<feature type="transmembrane region" description="Helical" evidence="2">
    <location>
        <begin position="12"/>
        <end position="32"/>
    </location>
</feature>
<dbReference type="GO" id="GO:0005801">
    <property type="term" value="C:cis-Golgi network"/>
    <property type="evidence" value="ECO:0007669"/>
    <property type="project" value="TreeGrafter"/>
</dbReference>
<dbReference type="Proteomes" id="UP000290288">
    <property type="component" value="Unassembled WGS sequence"/>
</dbReference>
<accession>A0A4Q2D4Z9</accession>
<dbReference type="SUPFAM" id="SSF52833">
    <property type="entry name" value="Thioredoxin-like"/>
    <property type="match status" value="1"/>
</dbReference>
<dbReference type="GO" id="GO:0000324">
    <property type="term" value="C:fungal-type vacuole"/>
    <property type="evidence" value="ECO:0007669"/>
    <property type="project" value="TreeGrafter"/>
</dbReference>